<dbReference type="Proteomes" id="UP000823893">
    <property type="component" value="Unassembled WGS sequence"/>
</dbReference>
<feature type="domain" description="SGNH hydrolase-type esterase" evidence="1">
    <location>
        <begin position="216"/>
        <end position="386"/>
    </location>
</feature>
<gene>
    <name evidence="2" type="ORF">H9935_13245</name>
</gene>
<dbReference type="EMBL" id="DWWV01000180">
    <property type="protein sequence ID" value="HJC11741.1"/>
    <property type="molecule type" value="Genomic_DNA"/>
</dbReference>
<dbReference type="InterPro" id="IPR013830">
    <property type="entry name" value="SGNH_hydro"/>
</dbReference>
<dbReference type="Pfam" id="PF13472">
    <property type="entry name" value="Lipase_GDSL_2"/>
    <property type="match status" value="1"/>
</dbReference>
<dbReference type="PANTHER" id="PTHR34407">
    <property type="entry name" value="EXPRESSED PROTEIN"/>
    <property type="match status" value="1"/>
</dbReference>
<name>A0A9D2N867_9FIRM</name>
<organism evidence="2 3">
    <name type="scientific">Candidatus Blautia merdigallinarum</name>
    <dbReference type="NCBI Taxonomy" id="2838495"/>
    <lineage>
        <taxon>Bacteria</taxon>
        <taxon>Bacillati</taxon>
        <taxon>Bacillota</taxon>
        <taxon>Clostridia</taxon>
        <taxon>Lachnospirales</taxon>
        <taxon>Lachnospiraceae</taxon>
        <taxon>Blautia</taxon>
    </lineage>
</organism>
<evidence type="ECO:0000313" key="3">
    <source>
        <dbReference type="Proteomes" id="UP000823893"/>
    </source>
</evidence>
<dbReference type="InterPro" id="IPR036514">
    <property type="entry name" value="SGNH_hydro_sf"/>
</dbReference>
<dbReference type="Gene3D" id="3.40.50.1110">
    <property type="entry name" value="SGNH hydrolase"/>
    <property type="match status" value="1"/>
</dbReference>
<accession>A0A9D2N867</accession>
<dbReference type="PANTHER" id="PTHR34407:SF1">
    <property type="entry name" value="SGNH HYDROLASE-TYPE ESTERASE DOMAIN-CONTAINING PROTEIN"/>
    <property type="match status" value="1"/>
</dbReference>
<reference evidence="2" key="2">
    <citation type="submission" date="2021-04" db="EMBL/GenBank/DDBJ databases">
        <authorList>
            <person name="Gilroy R."/>
        </authorList>
    </citation>
    <scope>NUCLEOTIDE SEQUENCE</scope>
    <source>
        <strain evidence="2">ChiSxjej6B18-287</strain>
    </source>
</reference>
<dbReference type="CDD" id="cd00229">
    <property type="entry name" value="SGNH_hydrolase"/>
    <property type="match status" value="1"/>
</dbReference>
<evidence type="ECO:0000313" key="2">
    <source>
        <dbReference type="EMBL" id="HJC11741.1"/>
    </source>
</evidence>
<comment type="caution">
    <text evidence="2">The sequence shown here is derived from an EMBL/GenBank/DDBJ whole genome shotgun (WGS) entry which is preliminary data.</text>
</comment>
<dbReference type="GO" id="GO:0016787">
    <property type="term" value="F:hydrolase activity"/>
    <property type="evidence" value="ECO:0007669"/>
    <property type="project" value="UniProtKB-KW"/>
</dbReference>
<dbReference type="AlphaFoldDB" id="A0A9D2N867"/>
<dbReference type="SUPFAM" id="SSF52266">
    <property type="entry name" value="SGNH hydrolase"/>
    <property type="match status" value="1"/>
</dbReference>
<protein>
    <submittedName>
        <fullName evidence="2">SGNH/GDSL hydrolase family protein</fullName>
    </submittedName>
</protein>
<reference evidence="2" key="1">
    <citation type="journal article" date="2021" name="PeerJ">
        <title>Extensive microbial diversity within the chicken gut microbiome revealed by metagenomics and culture.</title>
        <authorList>
            <person name="Gilroy R."/>
            <person name="Ravi A."/>
            <person name="Getino M."/>
            <person name="Pursley I."/>
            <person name="Horton D.L."/>
            <person name="Alikhan N.F."/>
            <person name="Baker D."/>
            <person name="Gharbi K."/>
            <person name="Hall N."/>
            <person name="Watson M."/>
            <person name="Adriaenssens E.M."/>
            <person name="Foster-Nyarko E."/>
            <person name="Jarju S."/>
            <person name="Secka A."/>
            <person name="Antonio M."/>
            <person name="Oren A."/>
            <person name="Chaudhuri R.R."/>
            <person name="La Ragione R."/>
            <person name="Hildebrand F."/>
            <person name="Pallen M.J."/>
        </authorList>
    </citation>
    <scope>NUCLEOTIDE SEQUENCE</scope>
    <source>
        <strain evidence="2">ChiSxjej6B18-287</strain>
    </source>
</reference>
<evidence type="ECO:0000259" key="1">
    <source>
        <dbReference type="Pfam" id="PF13472"/>
    </source>
</evidence>
<keyword evidence="2" id="KW-0378">Hydrolase</keyword>
<proteinExistence type="predicted"/>
<sequence>MEGPKAPKDPEKKLPGFYIVREKEIFGTEQPDKRGGHFLYENDGRLINSAQISGNITDERILEALKTAEGFRNLVKCIGICVEAGRACKELEFVFQMYGKKDIYGGGTLITGRIPADGVEHWISLSGISWSEDDKEPGQIQFYFDIPEQTAVVSVKLYVGEEWEIPDQGEEEAVDLTGKAAETMIAHSLLSLGNPYRLKRVIEKTKRGECVTLAYLGGSITQGAGAVPVHTECYARKSCEAFAEKFGTGDNVRYIKAGVGGTPSELGMIRFERDILRQGERPDLIVVEFAVNDEGDETKGICFESLVRKIIGLPWNPAVVLLFSVFANDWNLQTRLAPVGERYGLPMVSVLDAVSPQFSLKREEGRVISKNQYFYDMFHPTNLGHTIMAKCLGYLFDKVNEEGYGQEDTDGSLLEREPVYGKDFETVRLLDKKELCQKARISEGSFCGTDQKLQEVEIDMDIYGTPQFPYNWQYTGQAEETEAFTLKILCRALLLIFKDEGETDTGKADVFVDGHYKMTADPRINGWIHCNAVILFSETESREHIVEILPAPGEEKKKFTILGFGYVL</sequence>